<dbReference type="Pfam" id="PF02021">
    <property type="entry name" value="UPF0102"/>
    <property type="match status" value="1"/>
</dbReference>
<proteinExistence type="inferred from homology"/>
<gene>
    <name evidence="3" type="ORF">MTBPR1_20279</name>
</gene>
<dbReference type="AlphaFoldDB" id="A0A1C3RGN0"/>
<evidence type="ECO:0000256" key="1">
    <source>
        <dbReference type="ARBA" id="ARBA00006738"/>
    </source>
</evidence>
<dbReference type="GO" id="GO:0003676">
    <property type="term" value="F:nucleic acid binding"/>
    <property type="evidence" value="ECO:0007669"/>
    <property type="project" value="InterPro"/>
</dbReference>
<dbReference type="EMBL" id="FLYE01000012">
    <property type="protein sequence ID" value="SCA56431.1"/>
    <property type="molecule type" value="Genomic_DNA"/>
</dbReference>
<dbReference type="InterPro" id="IPR003509">
    <property type="entry name" value="UPF0102_YraN-like"/>
</dbReference>
<evidence type="ECO:0000256" key="2">
    <source>
        <dbReference type="HAMAP-Rule" id="MF_00048"/>
    </source>
</evidence>
<dbReference type="OrthoDB" id="9812968at2"/>
<protein>
    <recommendedName>
        <fullName evidence="2">UPF0102 protein MTBPR1_20279</fullName>
    </recommendedName>
</protein>
<dbReference type="STRING" id="1867952.MTBPR1_20279"/>
<name>A0A1C3RGN0_9PROT</name>
<sequence length="134" mass="15561">MDYAVFSSKPCIKFCMMDKKLNAVRFGQWGEGLACLSLRLKGYKILKRNFRSAVGEIDIIAKKGKTLCFIEVKSRPTERLALECLSARQQKRIILATQAFLSFHPRYSHHTIRFDFFAITPYGWPLHIKNAWCE</sequence>
<dbReference type="PANTHER" id="PTHR34039:SF1">
    <property type="entry name" value="UPF0102 PROTEIN YRAN"/>
    <property type="match status" value="1"/>
</dbReference>
<evidence type="ECO:0000313" key="4">
    <source>
        <dbReference type="Proteomes" id="UP000231658"/>
    </source>
</evidence>
<dbReference type="Proteomes" id="UP000231658">
    <property type="component" value="Unassembled WGS sequence"/>
</dbReference>
<keyword evidence="4" id="KW-1185">Reference proteome</keyword>
<organism evidence="3 4">
    <name type="scientific">Candidatus Terasakiella magnetica</name>
    <dbReference type="NCBI Taxonomy" id="1867952"/>
    <lineage>
        <taxon>Bacteria</taxon>
        <taxon>Pseudomonadati</taxon>
        <taxon>Pseudomonadota</taxon>
        <taxon>Alphaproteobacteria</taxon>
        <taxon>Rhodospirillales</taxon>
        <taxon>Terasakiellaceae</taxon>
        <taxon>Terasakiella</taxon>
    </lineage>
</organism>
<dbReference type="Gene3D" id="3.40.1350.10">
    <property type="match status" value="1"/>
</dbReference>
<reference evidence="3 4" key="1">
    <citation type="submission" date="2016-07" db="EMBL/GenBank/DDBJ databases">
        <authorList>
            <person name="Lefevre C.T."/>
        </authorList>
    </citation>
    <scope>NUCLEOTIDE SEQUENCE [LARGE SCALE GENOMIC DNA]</scope>
    <source>
        <strain evidence="3">PR1</strain>
    </source>
</reference>
<dbReference type="InterPro" id="IPR011335">
    <property type="entry name" value="Restrct_endonuc-II-like"/>
</dbReference>
<accession>A0A1C3RGN0</accession>
<dbReference type="HAMAP" id="MF_00048">
    <property type="entry name" value="UPF0102"/>
    <property type="match status" value="1"/>
</dbReference>
<dbReference type="SUPFAM" id="SSF52980">
    <property type="entry name" value="Restriction endonuclease-like"/>
    <property type="match status" value="1"/>
</dbReference>
<dbReference type="InterPro" id="IPR011856">
    <property type="entry name" value="tRNA_endonuc-like_dom_sf"/>
</dbReference>
<dbReference type="PANTHER" id="PTHR34039">
    <property type="entry name" value="UPF0102 PROTEIN YRAN"/>
    <property type="match status" value="1"/>
</dbReference>
<comment type="similarity">
    <text evidence="1 2">Belongs to the UPF0102 family.</text>
</comment>
<evidence type="ECO:0000313" key="3">
    <source>
        <dbReference type="EMBL" id="SCA56431.1"/>
    </source>
</evidence>